<keyword evidence="3 6" id="KW-0812">Transmembrane</keyword>
<comment type="caution">
    <text evidence="7">The sequence shown here is derived from an EMBL/GenBank/DDBJ whole genome shotgun (WGS) entry which is preliminary data.</text>
</comment>
<proteinExistence type="predicted"/>
<dbReference type="Pfam" id="PF04442">
    <property type="entry name" value="CtaG_Cox11"/>
    <property type="match status" value="1"/>
</dbReference>
<comment type="function">
    <text evidence="1">Exerts its effect at some terminal stage of cytochrome c oxidase synthesis, probably by being involved in the insertion of the copper B into subunit I.</text>
</comment>
<dbReference type="EMBL" id="NSIT01000060">
    <property type="protein sequence ID" value="PJE79579.1"/>
    <property type="molecule type" value="Genomic_DNA"/>
</dbReference>
<feature type="transmembrane region" description="Helical" evidence="6">
    <location>
        <begin position="15"/>
        <end position="36"/>
    </location>
</feature>
<dbReference type="InterPro" id="IPR007533">
    <property type="entry name" value="Cyt_c_oxidase_assmbl_CtaG"/>
</dbReference>
<evidence type="ECO:0000256" key="1">
    <source>
        <dbReference type="ARBA" id="ARBA00004007"/>
    </source>
</evidence>
<organism evidence="7">
    <name type="scientific">invertebrate metagenome</name>
    <dbReference type="NCBI Taxonomy" id="1711999"/>
    <lineage>
        <taxon>unclassified sequences</taxon>
        <taxon>metagenomes</taxon>
        <taxon>organismal metagenomes</taxon>
    </lineage>
</organism>
<gene>
    <name evidence="7" type="primary">ctaG</name>
    <name evidence="7" type="ORF">CI610_01449</name>
</gene>
<dbReference type="Gene3D" id="2.60.370.10">
    <property type="entry name" value="Ctag/Cox11"/>
    <property type="match status" value="1"/>
</dbReference>
<dbReference type="PANTHER" id="PTHR21320">
    <property type="entry name" value="CYTOCHROME C OXIDASE ASSEMBLY PROTEIN COX11-RELATED"/>
    <property type="match status" value="1"/>
</dbReference>
<comment type="subcellular location">
    <subcellularLocation>
        <location evidence="2">Membrane</location>
        <topology evidence="2">Single-pass membrane protein</topology>
    </subcellularLocation>
</comment>
<evidence type="ECO:0000256" key="3">
    <source>
        <dbReference type="ARBA" id="ARBA00022692"/>
    </source>
</evidence>
<dbReference type="GO" id="GO:0005507">
    <property type="term" value="F:copper ion binding"/>
    <property type="evidence" value="ECO:0007669"/>
    <property type="project" value="InterPro"/>
</dbReference>
<evidence type="ECO:0000256" key="6">
    <source>
        <dbReference type="SAM" id="Phobius"/>
    </source>
</evidence>
<evidence type="ECO:0000313" key="7">
    <source>
        <dbReference type="EMBL" id="PJE79579.1"/>
    </source>
</evidence>
<evidence type="ECO:0000256" key="2">
    <source>
        <dbReference type="ARBA" id="ARBA00004167"/>
    </source>
</evidence>
<keyword evidence="5 6" id="KW-0472">Membrane</keyword>
<dbReference type="GO" id="GO:0016020">
    <property type="term" value="C:membrane"/>
    <property type="evidence" value="ECO:0007669"/>
    <property type="project" value="UniProtKB-SubCell"/>
</dbReference>
<dbReference type="InterPro" id="IPR023471">
    <property type="entry name" value="CtaG/Cox11_dom_sf"/>
</dbReference>
<name>A0A2H9T8R3_9ZZZZ</name>
<protein>
    <submittedName>
        <fullName evidence="7">Cytochrome c oxidase assembly protein CtaG</fullName>
    </submittedName>
</protein>
<dbReference type="PIRSF" id="PIRSF005413">
    <property type="entry name" value="COX11"/>
    <property type="match status" value="1"/>
</dbReference>
<dbReference type="AlphaFoldDB" id="A0A2H9T8R3"/>
<sequence length="190" mass="21018">MANHLKNHAMTRKTLIRGLLAAVGMFGFGFAMVPLYDVFCQVTGLNGKTSNTPYAYKNSSASVDKSRQVTVQFVATHNKEMPWLFTSDITEITLHPGEVGKLSFTAVNPTDRQIIGQAIPSVSPFQATNYLHKVECFCFTTQTLKPGEKKVMPLHIIVDQEIPKHITKLTLSYTLFDVTELGETPSPSTP</sequence>
<keyword evidence="4 6" id="KW-1133">Transmembrane helix</keyword>
<dbReference type="SUPFAM" id="SSF110111">
    <property type="entry name" value="Ctag/Cox11"/>
    <property type="match status" value="1"/>
</dbReference>
<dbReference type="PANTHER" id="PTHR21320:SF3">
    <property type="entry name" value="CYTOCHROME C OXIDASE ASSEMBLY PROTEIN COX11, MITOCHONDRIAL-RELATED"/>
    <property type="match status" value="1"/>
</dbReference>
<accession>A0A2H9T8R3</accession>
<reference evidence="7" key="1">
    <citation type="journal article" date="2017" name="Appl. Environ. Microbiol.">
        <title>Molecular characterization of an Endozoicomonas-like organism causing infection in king scallop Pecten maximus L.</title>
        <authorList>
            <person name="Cano I."/>
            <person name="van Aerle R."/>
            <person name="Ross S."/>
            <person name="Verner-Jeffreys D.W."/>
            <person name="Paley R.K."/>
            <person name="Rimmer G."/>
            <person name="Ryder D."/>
            <person name="Hooper P."/>
            <person name="Stone D."/>
            <person name="Feist S.W."/>
        </authorList>
    </citation>
    <scope>NUCLEOTIDE SEQUENCE</scope>
</reference>
<evidence type="ECO:0000256" key="5">
    <source>
        <dbReference type="ARBA" id="ARBA00023136"/>
    </source>
</evidence>
<dbReference type="NCBIfam" id="NF003465">
    <property type="entry name" value="PRK05089.1"/>
    <property type="match status" value="1"/>
</dbReference>
<evidence type="ECO:0000256" key="4">
    <source>
        <dbReference type="ARBA" id="ARBA00022989"/>
    </source>
</evidence>